<name>A0A221W7C0_9PSEU</name>
<sequence>MSIPALEVTVAAPVASFRNPLYPNMQVGLPCPPPSTVGGLLAAASGSWARVPQHTRFAMAFHVEAAGKDLETFHPLAEVGEKTTPDPKDRDYLWGTALTLWLLEDLDLWAARLRRPVWPLHLGRSQDLASVRTRRVDLDEARGEQRRAVILDHPEASGTRLRLTTAVREDRSHTRWDDYRYADPLTTEHSSPPGNRLPVGWSTDTGQGVALLPAFHPALVEARS</sequence>
<dbReference type="CDD" id="cd09693">
    <property type="entry name" value="Cas5_I"/>
    <property type="match status" value="1"/>
</dbReference>
<dbReference type="InterPro" id="IPR021124">
    <property type="entry name" value="CRISPR-assoc_prot_Cas5"/>
</dbReference>
<keyword evidence="2" id="KW-1185">Reference proteome</keyword>
<dbReference type="NCBIfam" id="TIGR02593">
    <property type="entry name" value="CRISPR_cas5"/>
    <property type="match status" value="1"/>
</dbReference>
<reference evidence="1 2" key="1">
    <citation type="submission" date="2017-07" db="EMBL/GenBank/DDBJ databases">
        <title>Complete genome sequence of Actinoalloteichus hoggarensis DSM 45943, type strain of Actinoalloteichus hoggarensis.</title>
        <authorList>
            <person name="Ruckert C."/>
            <person name="Nouioui I."/>
            <person name="Willmese J."/>
            <person name="van Wezel G."/>
            <person name="Klenk H.-P."/>
            <person name="Kalinowski J."/>
            <person name="Zotchev S.B."/>
        </authorList>
    </citation>
    <scope>NUCLEOTIDE SEQUENCE [LARGE SCALE GENOMIC DNA]</scope>
    <source>
        <strain evidence="1 2">DSM 45943</strain>
    </source>
</reference>
<proteinExistence type="predicted"/>
<dbReference type="RefSeq" id="WP_093942697.1">
    <property type="nucleotide sequence ID" value="NZ_CP022521.1"/>
</dbReference>
<dbReference type="InterPro" id="IPR013422">
    <property type="entry name" value="CRISPR-assoc_prot_Cas5_N"/>
</dbReference>
<gene>
    <name evidence="1" type="ORF">AHOG_19825</name>
</gene>
<dbReference type="AlphaFoldDB" id="A0A221W7C0"/>
<evidence type="ECO:0000313" key="1">
    <source>
        <dbReference type="EMBL" id="ASO21583.1"/>
    </source>
</evidence>
<dbReference type="OrthoDB" id="3218428at2"/>
<protein>
    <submittedName>
        <fullName evidence="1">CRISPR-associated protein (Cas_Cas5)</fullName>
    </submittedName>
</protein>
<dbReference type="GO" id="GO:0043571">
    <property type="term" value="P:maintenance of CRISPR repeat elements"/>
    <property type="evidence" value="ECO:0007669"/>
    <property type="project" value="InterPro"/>
</dbReference>
<evidence type="ECO:0000313" key="2">
    <source>
        <dbReference type="Proteomes" id="UP000204221"/>
    </source>
</evidence>
<accession>A0A221W7C0</accession>
<dbReference type="Proteomes" id="UP000204221">
    <property type="component" value="Chromosome"/>
</dbReference>
<dbReference type="EMBL" id="CP022521">
    <property type="protein sequence ID" value="ASO21583.1"/>
    <property type="molecule type" value="Genomic_DNA"/>
</dbReference>
<organism evidence="1 2">
    <name type="scientific">Actinoalloteichus hoggarensis</name>
    <dbReference type="NCBI Taxonomy" id="1470176"/>
    <lineage>
        <taxon>Bacteria</taxon>
        <taxon>Bacillati</taxon>
        <taxon>Actinomycetota</taxon>
        <taxon>Actinomycetes</taxon>
        <taxon>Pseudonocardiales</taxon>
        <taxon>Pseudonocardiaceae</taxon>
        <taxon>Actinoalloteichus</taxon>
    </lineage>
</organism>
<dbReference type="Gene3D" id="3.30.70.2660">
    <property type="match status" value="1"/>
</dbReference>
<dbReference type="Pfam" id="PF09704">
    <property type="entry name" value="Cas_Cas5d"/>
    <property type="match status" value="1"/>
</dbReference>
<dbReference type="KEGG" id="ahg:AHOG_19825"/>